<dbReference type="RefSeq" id="WP_188458032.1">
    <property type="nucleotide sequence ID" value="NZ_BMGM01000004.1"/>
</dbReference>
<dbReference type="Proteomes" id="UP000599179">
    <property type="component" value="Unassembled WGS sequence"/>
</dbReference>
<dbReference type="PROSITE" id="PS51257">
    <property type="entry name" value="PROKAR_LIPOPROTEIN"/>
    <property type="match status" value="1"/>
</dbReference>
<evidence type="ECO:0000313" key="3">
    <source>
        <dbReference type="Proteomes" id="UP000599179"/>
    </source>
</evidence>
<reference evidence="3" key="1">
    <citation type="journal article" date="2019" name="Int. J. Syst. Evol. Microbiol.">
        <title>The Global Catalogue of Microorganisms (GCM) 10K type strain sequencing project: providing services to taxonomists for standard genome sequencing and annotation.</title>
        <authorList>
            <consortium name="The Broad Institute Genomics Platform"/>
            <consortium name="The Broad Institute Genome Sequencing Center for Infectious Disease"/>
            <person name="Wu L."/>
            <person name="Ma J."/>
        </authorList>
    </citation>
    <scope>NUCLEOTIDE SEQUENCE [LARGE SCALE GENOMIC DNA]</scope>
    <source>
        <strain evidence="3">CGMCC 1.12931</strain>
    </source>
</reference>
<accession>A0ABQ1SFY8</accession>
<proteinExistence type="predicted"/>
<feature type="chain" id="PRO_5047007438" description="Thioredoxin domain-containing protein" evidence="1">
    <location>
        <begin position="20"/>
        <end position="472"/>
    </location>
</feature>
<evidence type="ECO:0000256" key="1">
    <source>
        <dbReference type="SAM" id="SignalP"/>
    </source>
</evidence>
<protein>
    <recommendedName>
        <fullName evidence="4">Thioredoxin domain-containing protein</fullName>
    </recommendedName>
</protein>
<dbReference type="EMBL" id="BMGM01000004">
    <property type="protein sequence ID" value="GGE31909.1"/>
    <property type="molecule type" value="Genomic_DNA"/>
</dbReference>
<dbReference type="Gene3D" id="3.40.30.10">
    <property type="entry name" value="Glutaredoxin"/>
    <property type="match status" value="1"/>
</dbReference>
<evidence type="ECO:0008006" key="4">
    <source>
        <dbReference type="Google" id="ProtNLM"/>
    </source>
</evidence>
<organism evidence="2 3">
    <name type="scientific">Psychroflexus planctonicus</name>
    <dbReference type="NCBI Taxonomy" id="1526575"/>
    <lineage>
        <taxon>Bacteria</taxon>
        <taxon>Pseudomonadati</taxon>
        <taxon>Bacteroidota</taxon>
        <taxon>Flavobacteriia</taxon>
        <taxon>Flavobacteriales</taxon>
        <taxon>Flavobacteriaceae</taxon>
        <taxon>Psychroflexus</taxon>
    </lineage>
</organism>
<sequence length="472" mass="56270">MRFLSVIFFIILFVSCASDAEFSDTTRVYGKIVNPLDDSLLLSRNGETLDTIYLSDTGEFHFKFKQDKESIYFFKHGSERQMLYTKPGDSIAFRLNTLEFDESLSFAASSSVENNFLINSFLLNENNNDLILSYYKIGVNEFIKMTDSLKNIQLQKLKQLKSKHELSPYFLNIAEKSINFEFYDMKERYAFLIQKYFKNKTQELADNNFFGYRENIDFNEEKLFSHIGYLRFLDNYLKNKSIEHCKEEPDSSNCFDVNTYDNLHRRIEIVNHIFEDNLLKERFLKRFIRKEIIHASTEEQITSTLRILDGINLSEEDVNYYHRLAEFQKNFLVGKTISNHYVFNHQFEEIAFHEIANQKPMLIHLWTANSSSLHRRRLAKVRELRNKFPEVEFIGINIDFDNRKLWQRTLTQYKYNKKYEYQVLGRDENRDLYENYLSKVFFISPETGQIEKSTNLLYNDHLESALLAFLNQ</sequence>
<gene>
    <name evidence="2" type="ORF">GCM10010832_10270</name>
</gene>
<evidence type="ECO:0000313" key="2">
    <source>
        <dbReference type="EMBL" id="GGE31909.1"/>
    </source>
</evidence>
<dbReference type="InterPro" id="IPR036249">
    <property type="entry name" value="Thioredoxin-like_sf"/>
</dbReference>
<dbReference type="SUPFAM" id="SSF52833">
    <property type="entry name" value="Thioredoxin-like"/>
    <property type="match status" value="1"/>
</dbReference>
<feature type="signal peptide" evidence="1">
    <location>
        <begin position="1"/>
        <end position="19"/>
    </location>
</feature>
<comment type="caution">
    <text evidence="2">The sequence shown here is derived from an EMBL/GenBank/DDBJ whole genome shotgun (WGS) entry which is preliminary data.</text>
</comment>
<keyword evidence="1" id="KW-0732">Signal</keyword>
<keyword evidence="3" id="KW-1185">Reference proteome</keyword>
<name>A0ABQ1SFY8_9FLAO</name>